<protein>
    <submittedName>
        <fullName evidence="1">Uncharacterized protein</fullName>
    </submittedName>
</protein>
<dbReference type="Proteomes" id="UP000092462">
    <property type="component" value="Unassembled WGS sequence"/>
</dbReference>
<proteinExistence type="predicted"/>
<dbReference type="InterPro" id="IPR039758">
    <property type="entry name" value="NAGK-like"/>
</dbReference>
<dbReference type="SUPFAM" id="SSF53067">
    <property type="entry name" value="Actin-like ATPase domain"/>
    <property type="match status" value="1"/>
</dbReference>
<dbReference type="EnsemblMetazoa" id="PPAI002017-RA">
    <property type="protein sequence ID" value="PPAI002017-PA"/>
    <property type="gene ID" value="PPAI002017"/>
</dbReference>
<dbReference type="InterPro" id="IPR043129">
    <property type="entry name" value="ATPase_NBD"/>
</dbReference>
<dbReference type="AlphaFoldDB" id="A0A1B0D3U4"/>
<dbReference type="VEuPathDB" id="VectorBase:PPAI002017"/>
<dbReference type="PANTHER" id="PTHR12862:SF0">
    <property type="entry name" value="N-ACETYL-D-GLUCOSAMINE KINASE"/>
    <property type="match status" value="1"/>
</dbReference>
<reference evidence="1" key="1">
    <citation type="submission" date="2022-08" db="UniProtKB">
        <authorList>
            <consortium name="EnsemblMetazoa"/>
        </authorList>
    </citation>
    <scope>IDENTIFICATION</scope>
    <source>
        <strain evidence="1">Israel</strain>
    </source>
</reference>
<name>A0A1B0D3U4_PHLPP</name>
<evidence type="ECO:0000313" key="2">
    <source>
        <dbReference type="Proteomes" id="UP000092462"/>
    </source>
</evidence>
<organism evidence="1 2">
    <name type="scientific">Phlebotomus papatasi</name>
    <name type="common">Sandfly</name>
    <dbReference type="NCBI Taxonomy" id="29031"/>
    <lineage>
        <taxon>Eukaryota</taxon>
        <taxon>Metazoa</taxon>
        <taxon>Ecdysozoa</taxon>
        <taxon>Arthropoda</taxon>
        <taxon>Hexapoda</taxon>
        <taxon>Insecta</taxon>
        <taxon>Pterygota</taxon>
        <taxon>Neoptera</taxon>
        <taxon>Endopterygota</taxon>
        <taxon>Diptera</taxon>
        <taxon>Nematocera</taxon>
        <taxon>Psychodoidea</taxon>
        <taxon>Psychodidae</taxon>
        <taxon>Phlebotomus</taxon>
        <taxon>Phlebotomus</taxon>
    </lineage>
</organism>
<accession>A0A1B0D3U4</accession>
<dbReference type="PANTHER" id="PTHR12862">
    <property type="entry name" value="BADF TYPE ATPASE DOMAIN-CONTAINING PROTEIN"/>
    <property type="match status" value="1"/>
</dbReference>
<dbReference type="GO" id="GO:0045127">
    <property type="term" value="F:N-acetylglucosamine kinase activity"/>
    <property type="evidence" value="ECO:0007669"/>
    <property type="project" value="InterPro"/>
</dbReference>
<evidence type="ECO:0000313" key="1">
    <source>
        <dbReference type="EnsemblMetazoa" id="PPAI002017-PA"/>
    </source>
</evidence>
<keyword evidence="2" id="KW-1185">Reference proteome</keyword>
<dbReference type="EMBL" id="AJVK01023705">
    <property type="status" value="NOT_ANNOTATED_CDS"/>
    <property type="molecule type" value="Genomic_DNA"/>
</dbReference>
<dbReference type="Gene3D" id="3.30.420.40">
    <property type="match status" value="1"/>
</dbReference>
<dbReference type="VEuPathDB" id="VectorBase:PPAPM1_010760"/>
<sequence>MKIVFDDEDNFIKSPHATNVVWQLIKEHFSVETRLDLLDHCYAKFDKPFFAGLCSKLAVAATEGDRLCQQLFTDAGRLLAKAIIALLPRVNEELVRSGELSIVCVGSVWLSWDLLKMGFIKEMNTTSITYGLTLKRLTQTMALGATYLAADAIDFNLPRDYSRNYEIFYKHHNSSVVNGNRIE</sequence>